<dbReference type="InterPro" id="IPR052363">
    <property type="entry name" value="LPS_export_LptC"/>
</dbReference>
<keyword evidence="5 6" id="KW-0472">Membrane</keyword>
<reference evidence="7" key="1">
    <citation type="submission" date="2021-10" db="EMBL/GenBank/DDBJ databases">
        <title>Marinomonas pontica sp. nov., isolated from the Black Sea.</title>
        <authorList>
            <person name="Zhao L.-H."/>
            <person name="Xue J.-H."/>
        </authorList>
    </citation>
    <scope>NUCLEOTIDE SEQUENCE</scope>
    <source>
        <strain evidence="7">E8</strain>
    </source>
</reference>
<proteinExistence type="predicted"/>
<dbReference type="RefSeq" id="WP_226752943.1">
    <property type="nucleotide sequence ID" value="NZ_JAJATW010000001.1"/>
</dbReference>
<evidence type="ECO:0000256" key="4">
    <source>
        <dbReference type="ARBA" id="ARBA00022989"/>
    </source>
</evidence>
<dbReference type="GO" id="GO:0017089">
    <property type="term" value="F:glycolipid transfer activity"/>
    <property type="evidence" value="ECO:0007669"/>
    <property type="project" value="TreeGrafter"/>
</dbReference>
<comment type="caution">
    <text evidence="7">The sequence shown here is derived from an EMBL/GenBank/DDBJ whole genome shotgun (WGS) entry which is preliminary data.</text>
</comment>
<feature type="transmembrane region" description="Helical" evidence="6">
    <location>
        <begin position="12"/>
        <end position="31"/>
    </location>
</feature>
<evidence type="ECO:0000256" key="1">
    <source>
        <dbReference type="ARBA" id="ARBA00022475"/>
    </source>
</evidence>
<dbReference type="PANTHER" id="PTHR37481">
    <property type="entry name" value="LIPOPOLYSACCHARIDE EXPORT SYSTEM PROTEIN LPTC"/>
    <property type="match status" value="1"/>
</dbReference>
<dbReference type="Pfam" id="PF06835">
    <property type="entry name" value="LptC"/>
    <property type="match status" value="1"/>
</dbReference>
<dbReference type="Proteomes" id="UP001139095">
    <property type="component" value="Unassembled WGS sequence"/>
</dbReference>
<protein>
    <submittedName>
        <fullName evidence="7">LPS export ABC transporter periplasmic protein LptC</fullName>
    </submittedName>
</protein>
<dbReference type="InterPro" id="IPR010664">
    <property type="entry name" value="LipoPS_assembly_LptC-rel"/>
</dbReference>
<dbReference type="GO" id="GO:0005886">
    <property type="term" value="C:plasma membrane"/>
    <property type="evidence" value="ECO:0007669"/>
    <property type="project" value="InterPro"/>
</dbReference>
<dbReference type="GO" id="GO:0015221">
    <property type="term" value="F:lipopolysaccharide transmembrane transporter activity"/>
    <property type="evidence" value="ECO:0007669"/>
    <property type="project" value="InterPro"/>
</dbReference>
<keyword evidence="3 6" id="KW-0812">Transmembrane</keyword>
<dbReference type="InterPro" id="IPR026265">
    <property type="entry name" value="LptC"/>
</dbReference>
<evidence type="ECO:0000256" key="2">
    <source>
        <dbReference type="ARBA" id="ARBA00022519"/>
    </source>
</evidence>
<accession>A0A9X1IKQ5</accession>
<evidence type="ECO:0000256" key="5">
    <source>
        <dbReference type="ARBA" id="ARBA00023136"/>
    </source>
</evidence>
<dbReference type="EMBL" id="JAJATW010000001">
    <property type="protein sequence ID" value="MCB5160564.1"/>
    <property type="molecule type" value="Genomic_DNA"/>
</dbReference>
<dbReference type="GO" id="GO:0030288">
    <property type="term" value="C:outer membrane-bounded periplasmic space"/>
    <property type="evidence" value="ECO:0007669"/>
    <property type="project" value="TreeGrafter"/>
</dbReference>
<dbReference type="AlphaFoldDB" id="A0A9X1IKQ5"/>
<evidence type="ECO:0000313" key="8">
    <source>
        <dbReference type="Proteomes" id="UP001139095"/>
    </source>
</evidence>
<evidence type="ECO:0000256" key="6">
    <source>
        <dbReference type="SAM" id="Phobius"/>
    </source>
</evidence>
<keyword evidence="8" id="KW-1185">Reference proteome</keyword>
<evidence type="ECO:0000256" key="3">
    <source>
        <dbReference type="ARBA" id="ARBA00022692"/>
    </source>
</evidence>
<sequence length="192" mass="21060">MQPKERQISLGKIALAIIVAVVVSSAFWFGANTTTNLVPTSVLSTSPDYFITQVTVKKFDQEGALVETLNAEQTLHYIAEAKTILEKPSVERRIEAGKWQAQADKGLIEDGSNDILLTENATATKQHLGSDDIRLVADNVHYLDKDQTLTSYGNAALLSTQGETSAEEITTYLHSEEVLMTGSVRGKYETIR</sequence>
<organism evidence="7 8">
    <name type="scientific">Marinomonas algarum</name>
    <dbReference type="NCBI Taxonomy" id="2883105"/>
    <lineage>
        <taxon>Bacteria</taxon>
        <taxon>Pseudomonadati</taxon>
        <taxon>Pseudomonadota</taxon>
        <taxon>Gammaproteobacteria</taxon>
        <taxon>Oceanospirillales</taxon>
        <taxon>Oceanospirillaceae</taxon>
        <taxon>Marinomonas</taxon>
    </lineage>
</organism>
<keyword evidence="1" id="KW-1003">Cell membrane</keyword>
<name>A0A9X1IKQ5_9GAMM</name>
<keyword evidence="4 6" id="KW-1133">Transmembrane helix</keyword>
<dbReference type="NCBIfam" id="TIGR04409">
    <property type="entry name" value="LptC_YrbK"/>
    <property type="match status" value="1"/>
</dbReference>
<evidence type="ECO:0000313" key="7">
    <source>
        <dbReference type="EMBL" id="MCB5160564.1"/>
    </source>
</evidence>
<gene>
    <name evidence="7" type="primary">lptC</name>
    <name evidence="7" type="ORF">LG368_01475</name>
</gene>
<dbReference type="Gene3D" id="2.60.450.10">
    <property type="entry name" value="Lipopolysaccharide (LPS) transport protein A like domain"/>
    <property type="match status" value="1"/>
</dbReference>
<keyword evidence="2" id="KW-0997">Cell inner membrane</keyword>
<dbReference type="PANTHER" id="PTHR37481:SF1">
    <property type="entry name" value="LIPOPOLYSACCHARIDE EXPORT SYSTEM PROTEIN LPTC"/>
    <property type="match status" value="1"/>
</dbReference>